<feature type="compositionally biased region" description="Basic and acidic residues" evidence="1">
    <location>
        <begin position="493"/>
        <end position="511"/>
    </location>
</feature>
<feature type="region of interest" description="Disordered" evidence="1">
    <location>
        <begin position="485"/>
        <end position="512"/>
    </location>
</feature>
<evidence type="ECO:0000313" key="4">
    <source>
        <dbReference type="Proteomes" id="UP000236736"/>
    </source>
</evidence>
<evidence type="ECO:0000256" key="2">
    <source>
        <dbReference type="SAM" id="Phobius"/>
    </source>
</evidence>
<sequence length="725" mass="83175">MNKLKQSIRALELQLQLNALAKALVLGMVLGFLAWVFGAALWIIGGLLLIGFIGFSWFFGAFRSQRKWAVQLLHQEVSDLEFSLELLNKSSFTIADQLQIERISGRIPPNLWVVQRGLMPYFFGLILPVLIYTGRGFLDFSGNQINQEGRFKVVETAVSTASDQTISLSQTRLTIQPPAYTKIAGSVQQELEAKAIKGSQLTWEIGFTDSSDLDVFLLNSVGEKLLFSQKNQYFELREELNNSGIYSIQAFRDSVKVFESDFYTLEAIWDQSPQLIPEEKEIYRYHFPKNPSTLNLKAKVSDDFQVKEVYLVATLARGKGENVKFRETRFPVLTQAFKEKEASYLLDFKTLDFQPGDELYYYWAAVDNRQPVANLSRTDTYFIQYVDENDQSDVAMEGMVVQFLPEYFRSQRQIIIDTEKLLAEKSKKTAKEFGFTSNEIGYDQKLLRLRYGQYLGEEFESDAGGGTIEEGGDLLSGYMHLHDQESENEVEVGESHEGHSHEEEPAEESSKVDGGIESLLSEYMHSHDSEEVNTYFEQSTKGALKAALEQMWQAELYLRLFEPEKSLPFQYKALELLKTVQQKSRVYVKRTGYDPPPIKEQEKRLTGELKDLDARMKKELVELEKQIEPLASRVLGMLPKPTLSTQDRETVHELGEIWSRRMEYTGMNDLKLLLHLQELESGRLEEKGRNELREKLYPFAGSYKKTDASYLAPNSLKEAFRKKVQ</sequence>
<keyword evidence="2" id="KW-1133">Transmembrane helix</keyword>
<reference evidence="4" key="1">
    <citation type="submission" date="2016-10" db="EMBL/GenBank/DDBJ databases">
        <authorList>
            <person name="Varghese N."/>
            <person name="Submissions S."/>
        </authorList>
    </citation>
    <scope>NUCLEOTIDE SEQUENCE [LARGE SCALE GENOMIC DNA]</scope>
    <source>
        <strain evidence="4">DSM 17298</strain>
    </source>
</reference>
<keyword evidence="2" id="KW-0812">Transmembrane</keyword>
<evidence type="ECO:0000313" key="3">
    <source>
        <dbReference type="EMBL" id="SEF89612.1"/>
    </source>
</evidence>
<dbReference type="Proteomes" id="UP000236736">
    <property type="component" value="Unassembled WGS sequence"/>
</dbReference>
<keyword evidence="4" id="KW-1185">Reference proteome</keyword>
<evidence type="ECO:0000256" key="1">
    <source>
        <dbReference type="SAM" id="MobiDB-lite"/>
    </source>
</evidence>
<feature type="transmembrane region" description="Helical" evidence="2">
    <location>
        <begin position="118"/>
        <end position="138"/>
    </location>
</feature>
<feature type="transmembrane region" description="Helical" evidence="2">
    <location>
        <begin position="43"/>
        <end position="62"/>
    </location>
</feature>
<dbReference type="AlphaFoldDB" id="A0A1H5VQQ6"/>
<dbReference type="EMBL" id="FNVR01000007">
    <property type="protein sequence ID" value="SEF89612.1"/>
    <property type="molecule type" value="Genomic_DNA"/>
</dbReference>
<dbReference type="OrthoDB" id="780137at2"/>
<organism evidence="3 4">
    <name type="scientific">Algoriphagus boritolerans DSM 17298 = JCM 18970</name>
    <dbReference type="NCBI Taxonomy" id="1120964"/>
    <lineage>
        <taxon>Bacteria</taxon>
        <taxon>Pseudomonadati</taxon>
        <taxon>Bacteroidota</taxon>
        <taxon>Cytophagia</taxon>
        <taxon>Cytophagales</taxon>
        <taxon>Cyclobacteriaceae</taxon>
        <taxon>Algoriphagus</taxon>
    </lineage>
</organism>
<dbReference type="RefSeq" id="WP_103924477.1">
    <property type="nucleotide sequence ID" value="NZ_FNVR01000007.1"/>
</dbReference>
<dbReference type="STRING" id="1120964.GCA_001313265_01445"/>
<name>A0A1H5VQQ6_9BACT</name>
<accession>A0A1H5VQQ6</accession>
<protein>
    <recommendedName>
        <fullName evidence="5">Tryptophan-rich sensory protein</fullName>
    </recommendedName>
</protein>
<proteinExistence type="predicted"/>
<evidence type="ECO:0008006" key="5">
    <source>
        <dbReference type="Google" id="ProtNLM"/>
    </source>
</evidence>
<feature type="transmembrane region" description="Helical" evidence="2">
    <location>
        <begin position="20"/>
        <end position="37"/>
    </location>
</feature>
<gene>
    <name evidence="3" type="ORF">SAMN03080598_01807</name>
</gene>
<keyword evidence="2" id="KW-0472">Membrane</keyword>